<protein>
    <submittedName>
        <fullName evidence="3">Phage tail tape measure protein</fullName>
    </submittedName>
</protein>
<dbReference type="RefSeq" id="WP_336202481.1">
    <property type="nucleotide sequence ID" value="NZ_JBANEI010000002.1"/>
</dbReference>
<feature type="transmembrane region" description="Helical" evidence="2">
    <location>
        <begin position="220"/>
        <end position="243"/>
    </location>
</feature>
<feature type="region of interest" description="Disordered" evidence="1">
    <location>
        <begin position="412"/>
        <end position="432"/>
    </location>
</feature>
<keyword evidence="2" id="KW-0812">Transmembrane</keyword>
<evidence type="ECO:0000313" key="3">
    <source>
        <dbReference type="EMBL" id="MEI2680913.1"/>
    </source>
</evidence>
<evidence type="ECO:0000256" key="1">
    <source>
        <dbReference type="SAM" id="MobiDB-lite"/>
    </source>
</evidence>
<organism evidence="3 4">
    <name type="scientific">Erwinia aphidicola</name>
    <dbReference type="NCBI Taxonomy" id="68334"/>
    <lineage>
        <taxon>Bacteria</taxon>
        <taxon>Pseudomonadati</taxon>
        <taxon>Pseudomonadota</taxon>
        <taxon>Gammaproteobacteria</taxon>
        <taxon>Enterobacterales</taxon>
        <taxon>Erwiniaceae</taxon>
        <taxon>Erwinia</taxon>
    </lineage>
</organism>
<keyword evidence="2" id="KW-0472">Membrane</keyword>
<feature type="transmembrane region" description="Helical" evidence="2">
    <location>
        <begin position="277"/>
        <end position="300"/>
    </location>
</feature>
<sequence>MMSINLGLDGLRKAVIRASLFLNDLPGETHSLGNAMFQQRVALTASATRTRNATHNSKSALKASKERLQEIRITEALERPQRAGDNLNKAQQRFTLGQSKVQQRYQAGQGVVDKIGAVSGQAMSVARQGAKLLQPGYQALTVQPAAATPGAEPSPAAGLPPTRAAASADNLAGDIARLNGAIEAISIAIFQQLDGTLRSLTQAASGLLGSVDRWIQANPALAGGMAQLVAGGVILVGALGAIGSVVAPVLSGLNLLIAGAGMLSSVFTFAGGAMTAALGAITLPIAGIALAVAAGVALIYKYWEPISAFFAGVMRGIGSALAPAAQFFAPFKPVFDGVGAGIAWLYDAFKRLMQPIALTGEALNKIGGAGEWIGKALGDAFMLPLKIFNDLSSGITGLMEKLGLIDKKSADAQASLRDQPPEQPPLSALGGAGESFPQSEFPVALGGARYKPVTATTSSSSQQNTFNSSYVINVPAGMGEADVRTLIENHEQQTRARAAISQRSSYLE</sequence>
<evidence type="ECO:0000256" key="2">
    <source>
        <dbReference type="SAM" id="Phobius"/>
    </source>
</evidence>
<feature type="transmembrane region" description="Helical" evidence="2">
    <location>
        <begin position="249"/>
        <end position="270"/>
    </location>
</feature>
<keyword evidence="4" id="KW-1185">Reference proteome</keyword>
<proteinExistence type="predicted"/>
<reference evidence="3 4" key="1">
    <citation type="submission" date="2024-02" db="EMBL/GenBank/DDBJ databases">
        <title>First report Erwinia aphidicola in onion in Chile.</title>
        <authorList>
            <person name="Valenzuela M."/>
            <person name="Pena M."/>
            <person name="Dutta B."/>
        </authorList>
    </citation>
    <scope>NUCLEOTIDE SEQUENCE [LARGE SCALE GENOMIC DNA]</scope>
    <source>
        <strain evidence="3 4">QCJ3A</strain>
    </source>
</reference>
<name>A0ABU8DBL0_ERWAP</name>
<evidence type="ECO:0000313" key="4">
    <source>
        <dbReference type="Proteomes" id="UP001306592"/>
    </source>
</evidence>
<dbReference type="EMBL" id="JBANEI010000002">
    <property type="protein sequence ID" value="MEI2680913.1"/>
    <property type="molecule type" value="Genomic_DNA"/>
</dbReference>
<dbReference type="Proteomes" id="UP001306592">
    <property type="component" value="Unassembled WGS sequence"/>
</dbReference>
<keyword evidence="2" id="KW-1133">Transmembrane helix</keyword>
<dbReference type="InterPro" id="IPR010090">
    <property type="entry name" value="Phage_tape_meas"/>
</dbReference>
<accession>A0ABU8DBL0</accession>
<feature type="transmembrane region" description="Helical" evidence="2">
    <location>
        <begin position="306"/>
        <end position="325"/>
    </location>
</feature>
<gene>
    <name evidence="3" type="ORF">V8N49_04485</name>
</gene>
<dbReference type="NCBIfam" id="TIGR01760">
    <property type="entry name" value="tape_meas_TP901"/>
    <property type="match status" value="1"/>
</dbReference>
<comment type="caution">
    <text evidence="3">The sequence shown here is derived from an EMBL/GenBank/DDBJ whole genome shotgun (WGS) entry which is preliminary data.</text>
</comment>